<comment type="similarity">
    <text evidence="2">Belongs to the YajC family.</text>
</comment>
<feature type="transmembrane region" description="Helical" evidence="10">
    <location>
        <begin position="6"/>
        <end position="24"/>
    </location>
</feature>
<reference evidence="11 12" key="1">
    <citation type="journal article" date="2012" name="BMC Genomics">
        <title>Genomic sequence analysis and characterization of Sneathia amnii sp. nov.</title>
        <authorList>
            <consortium name="Vaginal Microbiome Consortium (additional members)"/>
            <person name="Harwich M.D.Jr."/>
            <person name="Serrano M.G."/>
            <person name="Fettweis J.M."/>
            <person name="Alves J.M."/>
            <person name="Reimers M.A."/>
            <person name="Buck G.A."/>
            <person name="Jefferson K.K."/>
        </authorList>
    </citation>
    <scope>NUCLEOTIDE SEQUENCE [LARGE SCALE GENOMIC DNA]</scope>
    <source>
        <strain evidence="11 12">SN35</strain>
    </source>
</reference>
<dbReference type="PANTHER" id="PTHR33909:SF1">
    <property type="entry name" value="SEC TRANSLOCON ACCESSORY COMPLEX SUBUNIT YAJC"/>
    <property type="match status" value="1"/>
</dbReference>
<keyword evidence="6" id="KW-0653">Protein transport</keyword>
<dbReference type="NCBIfam" id="TIGR00739">
    <property type="entry name" value="yajC"/>
    <property type="match status" value="1"/>
</dbReference>
<dbReference type="Pfam" id="PF02699">
    <property type="entry name" value="YajC"/>
    <property type="match status" value="1"/>
</dbReference>
<keyword evidence="7 10" id="KW-1133">Transmembrane helix</keyword>
<evidence type="ECO:0000256" key="7">
    <source>
        <dbReference type="ARBA" id="ARBA00022989"/>
    </source>
</evidence>
<dbReference type="KEGG" id="sns:VC03_03670"/>
<keyword evidence="4" id="KW-1003">Cell membrane</keyword>
<evidence type="ECO:0000313" key="12">
    <source>
        <dbReference type="Proteomes" id="UP000033103"/>
    </source>
</evidence>
<dbReference type="RefSeq" id="WP_046328717.1">
    <property type="nucleotide sequence ID" value="NZ_CAUPIC010000002.1"/>
</dbReference>
<evidence type="ECO:0000256" key="4">
    <source>
        <dbReference type="ARBA" id="ARBA00022475"/>
    </source>
</evidence>
<protein>
    <recommendedName>
        <fullName evidence="13">Sec translocon accessory complex subunit YajC</fullName>
    </recommendedName>
</protein>
<dbReference type="InterPro" id="IPR003849">
    <property type="entry name" value="Preprotein_translocase_YajC"/>
</dbReference>
<sequence length="85" mass="9349">MNVKIIIVYIVILIVLFGPMMYSNSKKKKKYDDMISNLAIGKNIITVGGIYGSIVKIEDTFVEIKVDKGVSIKIAKSAISKVIEG</sequence>
<keyword evidence="3" id="KW-0813">Transport</keyword>
<name>A0A0E3ZAE6_9FUSO</name>
<dbReference type="Proteomes" id="UP000033103">
    <property type="component" value="Chromosome"/>
</dbReference>
<organism evidence="11 12">
    <name type="scientific">Sneathia vaginalis</name>
    <dbReference type="NCBI Taxonomy" id="187101"/>
    <lineage>
        <taxon>Bacteria</taxon>
        <taxon>Fusobacteriati</taxon>
        <taxon>Fusobacteriota</taxon>
        <taxon>Fusobacteriia</taxon>
        <taxon>Fusobacteriales</taxon>
        <taxon>Leptotrichiaceae</taxon>
        <taxon>Sneathia</taxon>
    </lineage>
</organism>
<evidence type="ECO:0000256" key="8">
    <source>
        <dbReference type="ARBA" id="ARBA00023010"/>
    </source>
</evidence>
<evidence type="ECO:0000313" key="11">
    <source>
        <dbReference type="EMBL" id="AKC95611.1"/>
    </source>
</evidence>
<dbReference type="EMBL" id="CP011280">
    <property type="protein sequence ID" value="AKC95611.1"/>
    <property type="molecule type" value="Genomic_DNA"/>
</dbReference>
<evidence type="ECO:0000256" key="3">
    <source>
        <dbReference type="ARBA" id="ARBA00022448"/>
    </source>
</evidence>
<comment type="subcellular location">
    <subcellularLocation>
        <location evidence="1">Cell membrane</location>
        <topology evidence="1">Single-pass membrane protein</topology>
    </subcellularLocation>
</comment>
<dbReference type="HOGENOM" id="CLU_116157_5_1_0"/>
<dbReference type="STRING" id="187101.VC03_03670"/>
<dbReference type="PANTHER" id="PTHR33909">
    <property type="entry name" value="SEC TRANSLOCON ACCESSORY COMPLEX SUBUNIT YAJC"/>
    <property type="match status" value="1"/>
</dbReference>
<keyword evidence="12" id="KW-1185">Reference proteome</keyword>
<evidence type="ECO:0000256" key="9">
    <source>
        <dbReference type="ARBA" id="ARBA00023136"/>
    </source>
</evidence>
<keyword evidence="8" id="KW-0811">Translocation</keyword>
<dbReference type="SMART" id="SM01323">
    <property type="entry name" value="YajC"/>
    <property type="match status" value="1"/>
</dbReference>
<dbReference type="AlphaFoldDB" id="A0A0E3ZAE6"/>
<dbReference type="PATRIC" id="fig|1069640.6.peg.724"/>
<evidence type="ECO:0000256" key="6">
    <source>
        <dbReference type="ARBA" id="ARBA00022927"/>
    </source>
</evidence>
<evidence type="ECO:0000256" key="10">
    <source>
        <dbReference type="SAM" id="Phobius"/>
    </source>
</evidence>
<evidence type="ECO:0008006" key="13">
    <source>
        <dbReference type="Google" id="ProtNLM"/>
    </source>
</evidence>
<keyword evidence="9 10" id="KW-0472">Membrane</keyword>
<dbReference type="GO" id="GO:0015031">
    <property type="term" value="P:protein transport"/>
    <property type="evidence" value="ECO:0007669"/>
    <property type="project" value="UniProtKB-KW"/>
</dbReference>
<evidence type="ECO:0000256" key="1">
    <source>
        <dbReference type="ARBA" id="ARBA00004162"/>
    </source>
</evidence>
<dbReference type="GO" id="GO:0005886">
    <property type="term" value="C:plasma membrane"/>
    <property type="evidence" value="ECO:0007669"/>
    <property type="project" value="UniProtKB-SubCell"/>
</dbReference>
<keyword evidence="5 10" id="KW-0812">Transmembrane</keyword>
<accession>A0A0E3ZAE6</accession>
<proteinExistence type="inferred from homology"/>
<evidence type="ECO:0000256" key="2">
    <source>
        <dbReference type="ARBA" id="ARBA00006742"/>
    </source>
</evidence>
<evidence type="ECO:0000256" key="5">
    <source>
        <dbReference type="ARBA" id="ARBA00022692"/>
    </source>
</evidence>
<gene>
    <name evidence="11" type="ORF">VC03_03670</name>
</gene>
<dbReference type="OrthoDB" id="82169at2"/>